<proteinExistence type="predicted"/>
<dbReference type="InterPro" id="IPR022742">
    <property type="entry name" value="Hydrolase_4"/>
</dbReference>
<reference evidence="2" key="1">
    <citation type="journal article" date="2014" name="Int. J. Syst. Evol. Microbiol.">
        <title>Complete genome sequence of Corynebacterium casei LMG S-19264T (=DSM 44701T), isolated from a smear-ripened cheese.</title>
        <authorList>
            <consortium name="US DOE Joint Genome Institute (JGI-PGF)"/>
            <person name="Walter F."/>
            <person name="Albersmeier A."/>
            <person name="Kalinowski J."/>
            <person name="Ruckert C."/>
        </authorList>
    </citation>
    <scope>NUCLEOTIDE SEQUENCE</scope>
    <source>
        <strain evidence="2">JCM 4490</strain>
    </source>
</reference>
<sequence length="320" mass="35719">MTRLPDAGLASDHWHAYYTPDEVQEVRAASTTTMVVSGHHPLHVRMYRQPDTAPTVVMAHGMLVYGLALIRLQLPFYRAGFNVVQFDIPGMGQSGGPRAGCTTQDIFAAWDTMLSFAAAEFGAPLHAMGVAEDGVTCYYVAANRPQIATISVHTLFEYGDLGGVHWLGKPWKIRMKALGLRLGRAFAPSMTMPATKGIPYEWVFSGPDDDKFIERLQADPLGLHGVQMRFNHSLIKRQRAPVPFEECRTPVQIIGSEANRIWPIEMLRRNHARLGGPKQLVELPGMPQWESNRAFHETYAAHVIDWFHRHPAPLAMEGTT</sequence>
<dbReference type="Gene3D" id="3.40.50.1820">
    <property type="entry name" value="alpha/beta hydrolase"/>
    <property type="match status" value="1"/>
</dbReference>
<dbReference type="RefSeq" id="WP_190016590.1">
    <property type="nucleotide sequence ID" value="NZ_BMUE01000008.1"/>
</dbReference>
<evidence type="ECO:0000259" key="1">
    <source>
        <dbReference type="Pfam" id="PF12146"/>
    </source>
</evidence>
<dbReference type="Proteomes" id="UP000620224">
    <property type="component" value="Unassembled WGS sequence"/>
</dbReference>
<feature type="domain" description="Serine aminopeptidase S33" evidence="1">
    <location>
        <begin position="54"/>
        <end position="285"/>
    </location>
</feature>
<dbReference type="InterPro" id="IPR029058">
    <property type="entry name" value="AB_hydrolase_fold"/>
</dbReference>
<organism evidence="2 3">
    <name type="scientific">Streptomyces lucensis JCM 4490</name>
    <dbReference type="NCBI Taxonomy" id="1306176"/>
    <lineage>
        <taxon>Bacteria</taxon>
        <taxon>Bacillati</taxon>
        <taxon>Actinomycetota</taxon>
        <taxon>Actinomycetes</taxon>
        <taxon>Kitasatosporales</taxon>
        <taxon>Streptomycetaceae</taxon>
        <taxon>Streptomyces</taxon>
    </lineage>
</organism>
<evidence type="ECO:0000313" key="3">
    <source>
        <dbReference type="Proteomes" id="UP000620224"/>
    </source>
</evidence>
<name>A0A918MSK6_9ACTN</name>
<dbReference type="EMBL" id="BMUE01000008">
    <property type="protein sequence ID" value="GGW58117.1"/>
    <property type="molecule type" value="Genomic_DNA"/>
</dbReference>
<dbReference type="Pfam" id="PF12146">
    <property type="entry name" value="Hydrolase_4"/>
    <property type="match status" value="1"/>
</dbReference>
<keyword evidence="3" id="KW-1185">Reference proteome</keyword>
<evidence type="ECO:0000313" key="2">
    <source>
        <dbReference type="EMBL" id="GGW58117.1"/>
    </source>
</evidence>
<accession>A0A918MSK6</accession>
<dbReference type="AlphaFoldDB" id="A0A918MSK6"/>
<dbReference type="SUPFAM" id="SSF53474">
    <property type="entry name" value="alpha/beta-Hydrolases"/>
    <property type="match status" value="1"/>
</dbReference>
<gene>
    <name evidence="2" type="ORF">GCM10010503_38930</name>
</gene>
<comment type="caution">
    <text evidence="2">The sequence shown here is derived from an EMBL/GenBank/DDBJ whole genome shotgun (WGS) entry which is preliminary data.</text>
</comment>
<reference evidence="2" key="2">
    <citation type="submission" date="2020-09" db="EMBL/GenBank/DDBJ databases">
        <authorList>
            <person name="Sun Q."/>
            <person name="Ohkuma M."/>
        </authorList>
    </citation>
    <scope>NUCLEOTIDE SEQUENCE</scope>
    <source>
        <strain evidence="2">JCM 4490</strain>
    </source>
</reference>
<protein>
    <recommendedName>
        <fullName evidence="1">Serine aminopeptidase S33 domain-containing protein</fullName>
    </recommendedName>
</protein>